<dbReference type="InterPro" id="IPR036590">
    <property type="entry name" value="SRAP-like"/>
</dbReference>
<feature type="compositionally biased region" description="Gly residues" evidence="1">
    <location>
        <begin position="60"/>
        <end position="71"/>
    </location>
</feature>
<proteinExistence type="predicted"/>
<evidence type="ECO:0000256" key="1">
    <source>
        <dbReference type="SAM" id="MobiDB-lite"/>
    </source>
</evidence>
<protein>
    <submittedName>
        <fullName evidence="2">Unannotated protein</fullName>
    </submittedName>
</protein>
<gene>
    <name evidence="2" type="ORF">UFOPK3522_00432</name>
</gene>
<dbReference type="AlphaFoldDB" id="A0A6J5Z8Y2"/>
<reference evidence="2" key="1">
    <citation type="submission" date="2020-05" db="EMBL/GenBank/DDBJ databases">
        <authorList>
            <person name="Chiriac C."/>
            <person name="Salcher M."/>
            <person name="Ghai R."/>
            <person name="Kavagutti S V."/>
        </authorList>
    </citation>
    <scope>NUCLEOTIDE SEQUENCE</scope>
</reference>
<dbReference type="SUPFAM" id="SSF143081">
    <property type="entry name" value="BB1717-like"/>
    <property type="match status" value="1"/>
</dbReference>
<dbReference type="EMBL" id="CAESAO010000023">
    <property type="protein sequence ID" value="CAB4339135.1"/>
    <property type="molecule type" value="Genomic_DNA"/>
</dbReference>
<name>A0A6J5Z8Y2_9ZZZZ</name>
<evidence type="ECO:0000313" key="2">
    <source>
        <dbReference type="EMBL" id="CAB4339135.1"/>
    </source>
</evidence>
<sequence>MPLILRRDDESRWIDPEVGSDAAISIVSANANADLVDEAVARNVNDTRNTGPECIAAAEGGDGSQGPGALF</sequence>
<feature type="region of interest" description="Disordered" evidence="1">
    <location>
        <begin position="46"/>
        <end position="71"/>
    </location>
</feature>
<dbReference type="Gene3D" id="3.90.1680.10">
    <property type="entry name" value="SOS response associated peptidase-like"/>
    <property type="match status" value="1"/>
</dbReference>
<accession>A0A6J5Z8Y2</accession>
<organism evidence="2">
    <name type="scientific">freshwater metagenome</name>
    <dbReference type="NCBI Taxonomy" id="449393"/>
    <lineage>
        <taxon>unclassified sequences</taxon>
        <taxon>metagenomes</taxon>
        <taxon>ecological metagenomes</taxon>
    </lineage>
</organism>